<dbReference type="PROSITE" id="PS00059">
    <property type="entry name" value="ADH_ZINC"/>
    <property type="match status" value="1"/>
</dbReference>
<dbReference type="SUPFAM" id="SSF51735">
    <property type="entry name" value="NAD(P)-binding Rossmann-fold domains"/>
    <property type="match status" value="1"/>
</dbReference>
<name>E6PEH4_9ZZZZ</name>
<dbReference type="InterPro" id="IPR002328">
    <property type="entry name" value="ADH_Zn_CS"/>
</dbReference>
<dbReference type="InterPro" id="IPR013149">
    <property type="entry name" value="ADH-like_C"/>
</dbReference>
<evidence type="ECO:0000259" key="5">
    <source>
        <dbReference type="Pfam" id="PF00107"/>
    </source>
</evidence>
<sequence>MKATVYHGTRDVRLETVPDPSLREATDAIVRVTRAAICGSDLWFYRGVVEREPGERTGHEFVGIVEEVGSAVRNVKRGDAVIAPFAISDGTCAYCRRGLQTSCEHGSFWGDDANGAQAEYVRVPLADGTLAVMHEAMRDNDELLTDAATLCDVMATGHHGATTAGAGNGGTVVVVGDGAVGLCAVLSAARVHRASRVIAVGHNTERLKIAADFGASDCLDSHDPQTLERLLEITGGGAPSIVEAVGNEESFNLAIAAARPGGTVTYVGVPHNVKAPDLRSVFLKNISLRGGLAPARAYIESLMTACVAGQIHPGRVFDSRISLDRVAEGYAAMDERRAIKVLLNPGA</sequence>
<evidence type="ECO:0000256" key="1">
    <source>
        <dbReference type="ARBA" id="ARBA00001947"/>
    </source>
</evidence>
<dbReference type="PANTHER" id="PTHR42813:SF2">
    <property type="entry name" value="DEHYDROGENASE, ZINC-CONTAINING, PUTATIVE (AFU_ORTHOLOGUE AFUA_2G02810)-RELATED"/>
    <property type="match status" value="1"/>
</dbReference>
<evidence type="ECO:0000313" key="7">
    <source>
        <dbReference type="EMBL" id="CBH74859.1"/>
    </source>
</evidence>
<dbReference type="InterPro" id="IPR013154">
    <property type="entry name" value="ADH-like_N"/>
</dbReference>
<organism evidence="7">
    <name type="scientific">mine drainage metagenome</name>
    <dbReference type="NCBI Taxonomy" id="410659"/>
    <lineage>
        <taxon>unclassified sequences</taxon>
        <taxon>metagenomes</taxon>
        <taxon>ecological metagenomes</taxon>
    </lineage>
</organism>
<dbReference type="SUPFAM" id="SSF50129">
    <property type="entry name" value="GroES-like"/>
    <property type="match status" value="1"/>
</dbReference>
<comment type="caution">
    <text evidence="7">The sequence shown here is derived from an EMBL/GenBank/DDBJ whole genome shotgun (WGS) entry which is preliminary data.</text>
</comment>
<dbReference type="EMBL" id="CABL01000005">
    <property type="protein sequence ID" value="CBH74859.1"/>
    <property type="molecule type" value="Genomic_DNA"/>
</dbReference>
<dbReference type="InterPro" id="IPR036291">
    <property type="entry name" value="NAD(P)-bd_dom_sf"/>
</dbReference>
<dbReference type="GO" id="GO:0008270">
    <property type="term" value="F:zinc ion binding"/>
    <property type="evidence" value="ECO:0007669"/>
    <property type="project" value="InterPro"/>
</dbReference>
<dbReference type="PANTHER" id="PTHR42813">
    <property type="entry name" value="ZINC-TYPE ALCOHOL DEHYDROGENASE-LIKE"/>
    <property type="match status" value="1"/>
</dbReference>
<protein>
    <submittedName>
        <fullName evidence="7">Putative IMP dehydrogenase/GMP reductase domain</fullName>
    </submittedName>
</protein>
<proteinExistence type="predicted"/>
<dbReference type="Pfam" id="PF00107">
    <property type="entry name" value="ADH_zinc_N"/>
    <property type="match status" value="1"/>
</dbReference>
<dbReference type="Gene3D" id="3.40.50.720">
    <property type="entry name" value="NAD(P)-binding Rossmann-like Domain"/>
    <property type="match status" value="1"/>
</dbReference>
<evidence type="ECO:0000256" key="3">
    <source>
        <dbReference type="ARBA" id="ARBA00022833"/>
    </source>
</evidence>
<keyword evidence="2" id="KW-0479">Metal-binding</keyword>
<dbReference type="Gene3D" id="3.90.180.10">
    <property type="entry name" value="Medium-chain alcohol dehydrogenases, catalytic domain"/>
    <property type="match status" value="1"/>
</dbReference>
<evidence type="ECO:0000259" key="6">
    <source>
        <dbReference type="Pfam" id="PF08240"/>
    </source>
</evidence>
<dbReference type="InterPro" id="IPR011032">
    <property type="entry name" value="GroES-like_sf"/>
</dbReference>
<feature type="domain" description="Alcohol dehydrogenase-like C-terminal" evidence="5">
    <location>
        <begin position="179"/>
        <end position="300"/>
    </location>
</feature>
<accession>E6PEH4</accession>
<feature type="domain" description="Alcohol dehydrogenase-like N-terminal" evidence="6">
    <location>
        <begin position="25"/>
        <end position="125"/>
    </location>
</feature>
<evidence type="ECO:0000256" key="4">
    <source>
        <dbReference type="ARBA" id="ARBA00023002"/>
    </source>
</evidence>
<gene>
    <name evidence="7" type="ORF">CARN1_0034</name>
</gene>
<reference evidence="7" key="1">
    <citation type="submission" date="2009-10" db="EMBL/GenBank/DDBJ databases">
        <title>Diversity of trophic interactions inside an arsenic-rich microbial ecosystem.</title>
        <authorList>
            <person name="Bertin P.N."/>
            <person name="Heinrich-Salmeron A."/>
            <person name="Pelletier E."/>
            <person name="Goulhen-Chollet F."/>
            <person name="Arsene-Ploetze F."/>
            <person name="Gallien S."/>
            <person name="Calteau A."/>
            <person name="Vallenet D."/>
            <person name="Casiot C."/>
            <person name="Chane-Woon-Ming B."/>
            <person name="Giloteaux L."/>
            <person name="Barakat M."/>
            <person name="Bonnefoy V."/>
            <person name="Bruneel O."/>
            <person name="Chandler M."/>
            <person name="Cleiss J."/>
            <person name="Duran R."/>
            <person name="Elbaz-Poulichet F."/>
            <person name="Fonknechten N."/>
            <person name="Lauga B."/>
            <person name="Mornico D."/>
            <person name="Ortet P."/>
            <person name="Schaeffer C."/>
            <person name="Siguier P."/>
            <person name="Alexander Thil Smith A."/>
            <person name="Van Dorsselaer A."/>
            <person name="Weissenbach J."/>
            <person name="Medigue C."/>
            <person name="Le Paslier D."/>
        </authorList>
    </citation>
    <scope>NUCLEOTIDE SEQUENCE</scope>
</reference>
<dbReference type="AlphaFoldDB" id="E6PEH4"/>
<comment type="cofactor">
    <cofactor evidence="1">
        <name>Zn(2+)</name>
        <dbReference type="ChEBI" id="CHEBI:29105"/>
    </cofactor>
</comment>
<keyword evidence="3" id="KW-0862">Zinc</keyword>
<evidence type="ECO:0000256" key="2">
    <source>
        <dbReference type="ARBA" id="ARBA00022723"/>
    </source>
</evidence>
<keyword evidence="4" id="KW-0560">Oxidoreductase</keyword>
<dbReference type="Pfam" id="PF08240">
    <property type="entry name" value="ADH_N"/>
    <property type="match status" value="1"/>
</dbReference>
<dbReference type="GO" id="GO:0016491">
    <property type="term" value="F:oxidoreductase activity"/>
    <property type="evidence" value="ECO:0007669"/>
    <property type="project" value="UniProtKB-KW"/>
</dbReference>